<sequence>MKYRQPFITGLLISAFSLLLVSPVQAEPKITATPQNLTVAEKRCFFKQLDCTKVKRNLLLRSSQEINNIKVVSLDLNRTDGAKVFPANSLKINLSNSTIPGNKLQANQPVSIPLEFDFQQVSSGEFSGVLLIISPDSEITIPITVKVKDHWLIPLLVLLLGVGLGITVSTYRTEGINRDEVLVQVARLRNKMRADDKLDNAFQNKIEAYLIEVETALENKRWQISQDAVAKAQTIWDKWRKDKQDWLDLLSAESNLRQRLQEENPSSKIPYLEELGWEIEKIQRERANQENPQQVSQSLQNVRKQLNNYLLGKTQSEEFNELVNKIPTSASTKEEKWKLEAASLQKELRNLSPSNSDSFKEWQTNIKTKINDLITDIQQESTDSSTNQENIQEDISVISRNINNPSIPKPLQPVPNTHPLEIDSSEKISRYRLRFFNVFSYLIAIFLLGGAGFTQLYAVNNTFGANGLTDYFALLAWGFGAEATRESVTKVLQEWKSPGVRKI</sequence>
<organism evidence="3 4">
    <name type="scientific">Brunnivagina elsteri CCALA 953</name>
    <dbReference type="NCBI Taxonomy" id="987040"/>
    <lineage>
        <taxon>Bacteria</taxon>
        <taxon>Bacillati</taxon>
        <taxon>Cyanobacteriota</taxon>
        <taxon>Cyanophyceae</taxon>
        <taxon>Nostocales</taxon>
        <taxon>Calotrichaceae</taxon>
        <taxon>Brunnivagina</taxon>
    </lineage>
</organism>
<keyword evidence="1" id="KW-1133">Transmembrane helix</keyword>
<dbReference type="EMBL" id="NTFS01000384">
    <property type="protein sequence ID" value="PAX51497.1"/>
    <property type="molecule type" value="Genomic_DNA"/>
</dbReference>
<evidence type="ECO:0000313" key="4">
    <source>
        <dbReference type="Proteomes" id="UP000218238"/>
    </source>
</evidence>
<dbReference type="AlphaFoldDB" id="A0A2A2TCG2"/>
<protein>
    <submittedName>
        <fullName evidence="3">Uncharacterized protein</fullName>
    </submittedName>
</protein>
<feature type="transmembrane region" description="Helical" evidence="1">
    <location>
        <begin position="151"/>
        <end position="171"/>
    </location>
</feature>
<accession>A0A2A2TCG2</accession>
<keyword evidence="1" id="KW-0472">Membrane</keyword>
<gene>
    <name evidence="3" type="ORF">CK510_24470</name>
</gene>
<dbReference type="RefSeq" id="WP_095724156.1">
    <property type="nucleotide sequence ID" value="NZ_NTFS01000384.1"/>
</dbReference>
<evidence type="ECO:0000256" key="1">
    <source>
        <dbReference type="SAM" id="Phobius"/>
    </source>
</evidence>
<keyword evidence="1" id="KW-0812">Transmembrane</keyword>
<keyword evidence="4" id="KW-1185">Reference proteome</keyword>
<evidence type="ECO:0000256" key="2">
    <source>
        <dbReference type="SAM" id="SignalP"/>
    </source>
</evidence>
<feature type="transmembrane region" description="Helical" evidence="1">
    <location>
        <begin position="435"/>
        <end position="458"/>
    </location>
</feature>
<evidence type="ECO:0000313" key="3">
    <source>
        <dbReference type="EMBL" id="PAX51497.1"/>
    </source>
</evidence>
<keyword evidence="2" id="KW-0732">Signal</keyword>
<dbReference type="OrthoDB" id="443901at2"/>
<proteinExistence type="predicted"/>
<feature type="signal peptide" evidence="2">
    <location>
        <begin position="1"/>
        <end position="26"/>
    </location>
</feature>
<comment type="caution">
    <text evidence="3">The sequence shown here is derived from an EMBL/GenBank/DDBJ whole genome shotgun (WGS) entry which is preliminary data.</text>
</comment>
<feature type="chain" id="PRO_5012968756" evidence="2">
    <location>
        <begin position="27"/>
        <end position="503"/>
    </location>
</feature>
<dbReference type="Proteomes" id="UP000218238">
    <property type="component" value="Unassembled WGS sequence"/>
</dbReference>
<reference evidence="3 4" key="1">
    <citation type="submission" date="2017-08" db="EMBL/GenBank/DDBJ databases">
        <title>Draft genome sequence of filamentous cyanobacterium Calothrix elsteri CCALA 953.</title>
        <authorList>
            <person name="Gagunashvili A.N."/>
            <person name="Elster J."/>
            <person name="Andresson O.S."/>
        </authorList>
    </citation>
    <scope>NUCLEOTIDE SEQUENCE [LARGE SCALE GENOMIC DNA]</scope>
    <source>
        <strain evidence="3 4">CCALA 953</strain>
    </source>
</reference>
<name>A0A2A2TCG2_9CYAN</name>